<organism evidence="1">
    <name type="scientific">Microvirga ossetica</name>
    <dbReference type="NCBI Taxonomy" id="1882682"/>
    <lineage>
        <taxon>Bacteria</taxon>
        <taxon>Pseudomonadati</taxon>
        <taxon>Pseudomonadota</taxon>
        <taxon>Alphaproteobacteria</taxon>
        <taxon>Hyphomicrobiales</taxon>
        <taxon>Methylobacteriaceae</taxon>
        <taxon>Microvirga</taxon>
    </lineage>
</organism>
<proteinExistence type="predicted"/>
<dbReference type="KEGG" id="moc:BB934_34480"/>
<name>A0A1B2ETW3_9HYPH</name>
<accession>A0A1B2ETW3</accession>
<gene>
    <name evidence="1" type="ORF">BB934_34480</name>
</gene>
<sequence length="136" mass="15473">MSKQTQSIRREQEDRAEALEAYLLEHAPGLREHYAAQYSAFSQLEDDAYAHHPDPTPDDIAAAEAAEAALPSKKRTEAQLRRSFAPLAVHLPSEIKRKRKLFVQQGQRAWNRANPTPLTWELERTLAAEFIKAFGH</sequence>
<evidence type="ECO:0000313" key="1">
    <source>
        <dbReference type="EMBL" id="ANY83397.1"/>
    </source>
</evidence>
<keyword evidence="1" id="KW-0614">Plasmid</keyword>
<protein>
    <submittedName>
        <fullName evidence="1">Uncharacterized protein</fullName>
    </submittedName>
</protein>
<geneLocation type="plasmid" evidence="1">
    <name>unnamed3</name>
</geneLocation>
<dbReference type="AlphaFoldDB" id="A0A1B2ETW3"/>
<dbReference type="EMBL" id="CP016618">
    <property type="protein sequence ID" value="ANY83397.1"/>
    <property type="molecule type" value="Genomic_DNA"/>
</dbReference>
<reference evidence="1" key="1">
    <citation type="submission" date="2016-07" db="EMBL/GenBank/DDBJ databases">
        <title>Microvirga ossetica sp. nov. a new species of rhizobia isolated from root nodules of the legume species Vicia alpestris Steven originated from North Ossetia region in the Caucasus.</title>
        <authorList>
            <person name="Safronova V.I."/>
            <person name="Kuznetsova I.G."/>
            <person name="Sazanova A.L."/>
            <person name="Belimov A."/>
            <person name="Andronov E."/>
            <person name="Osledkin Y.S."/>
            <person name="Onishchuk O.P."/>
            <person name="Kurchak O.N."/>
            <person name="Shaposhnikov A.I."/>
            <person name="Willems A."/>
            <person name="Tikhonovich I.A."/>
        </authorList>
    </citation>
    <scope>NUCLEOTIDE SEQUENCE [LARGE SCALE GENOMIC DNA]</scope>
    <source>
        <strain evidence="1">V5/3M</strain>
        <plasmid evidence="1">unnamed3</plasmid>
    </source>
</reference>